<dbReference type="EMBL" id="ANAH02000001">
    <property type="protein sequence ID" value="EPX65115.1"/>
    <property type="molecule type" value="Genomic_DNA"/>
</dbReference>
<accession>S9PLM6</accession>
<reference evidence="1" key="1">
    <citation type="submission" date="2013-05" db="EMBL/GenBank/DDBJ databases">
        <title>Genome assembly of Cystobacter fuscus DSM 2262.</title>
        <authorList>
            <person name="Sharma G."/>
            <person name="Khatri I."/>
            <person name="Kaur C."/>
            <person name="Mayilraj S."/>
            <person name="Subramanian S."/>
        </authorList>
    </citation>
    <scope>NUCLEOTIDE SEQUENCE [LARGE SCALE GENOMIC DNA]</scope>
    <source>
        <strain evidence="1">DSM 2262</strain>
    </source>
</reference>
<evidence type="ECO:0000313" key="1">
    <source>
        <dbReference type="EMBL" id="EPX65115.1"/>
    </source>
</evidence>
<dbReference type="Proteomes" id="UP000011682">
    <property type="component" value="Unassembled WGS sequence"/>
</dbReference>
<gene>
    <name evidence="1" type="ORF">D187_000540</name>
</gene>
<comment type="caution">
    <text evidence="1">The sequence shown here is derived from an EMBL/GenBank/DDBJ whole genome shotgun (WGS) entry which is preliminary data.</text>
</comment>
<name>S9PLM6_CYSF2</name>
<dbReference type="RefSeq" id="WP_002623069.1">
    <property type="nucleotide sequence ID" value="NZ_ANAH02000001.1"/>
</dbReference>
<organism evidence="1 2">
    <name type="scientific">Cystobacter fuscus (strain ATCC 25194 / DSM 2262 / NBRC 100088 / M29)</name>
    <dbReference type="NCBI Taxonomy" id="1242864"/>
    <lineage>
        <taxon>Bacteria</taxon>
        <taxon>Pseudomonadati</taxon>
        <taxon>Myxococcota</taxon>
        <taxon>Myxococcia</taxon>
        <taxon>Myxococcales</taxon>
        <taxon>Cystobacterineae</taxon>
        <taxon>Archangiaceae</taxon>
        <taxon>Cystobacter</taxon>
    </lineage>
</organism>
<keyword evidence="2" id="KW-1185">Reference proteome</keyword>
<proteinExistence type="predicted"/>
<protein>
    <submittedName>
        <fullName evidence="1">Uncharacterized protein</fullName>
    </submittedName>
</protein>
<evidence type="ECO:0000313" key="2">
    <source>
        <dbReference type="Proteomes" id="UP000011682"/>
    </source>
</evidence>
<sequence>MLNFSPELNLEPIKGPARIEQGLSLEALNAAILQCEDEDAPR</sequence>
<dbReference type="AlphaFoldDB" id="S9PLM6"/>